<protein>
    <recommendedName>
        <fullName evidence="2">SbsC C-terminal domain-containing protein</fullName>
    </recommendedName>
</protein>
<organism evidence="3 4">
    <name type="scientific">Psychrobacillus psychrotolerans</name>
    <dbReference type="NCBI Taxonomy" id="126156"/>
    <lineage>
        <taxon>Bacteria</taxon>
        <taxon>Bacillati</taxon>
        <taxon>Bacillota</taxon>
        <taxon>Bacilli</taxon>
        <taxon>Bacillales</taxon>
        <taxon>Bacillaceae</taxon>
        <taxon>Psychrobacillus</taxon>
    </lineage>
</organism>
<name>A0A1I5Z4P4_9BACI</name>
<evidence type="ECO:0000313" key="4">
    <source>
        <dbReference type="Proteomes" id="UP000198734"/>
    </source>
</evidence>
<dbReference type="Proteomes" id="UP000198734">
    <property type="component" value="Unassembled WGS sequence"/>
</dbReference>
<keyword evidence="1" id="KW-0732">Signal</keyword>
<evidence type="ECO:0000313" key="3">
    <source>
        <dbReference type="EMBL" id="SFQ51420.1"/>
    </source>
</evidence>
<gene>
    <name evidence="3" type="ORF">SAMN05421670_2391</name>
</gene>
<dbReference type="OrthoDB" id="2742972at2"/>
<evidence type="ECO:0000259" key="2">
    <source>
        <dbReference type="Pfam" id="PF18058"/>
    </source>
</evidence>
<dbReference type="InterPro" id="IPR041378">
    <property type="entry name" value="S-layer_SbsC_C"/>
</dbReference>
<dbReference type="STRING" id="126156.SAMN05421670_2391"/>
<feature type="chain" id="PRO_5011670961" description="SbsC C-terminal domain-containing protein" evidence="1">
    <location>
        <begin position="29"/>
        <end position="383"/>
    </location>
</feature>
<evidence type="ECO:0000256" key="1">
    <source>
        <dbReference type="SAM" id="SignalP"/>
    </source>
</evidence>
<keyword evidence="4" id="KW-1185">Reference proteome</keyword>
<feature type="domain" description="SbsC C-terminal" evidence="2">
    <location>
        <begin position="59"/>
        <end position="184"/>
    </location>
</feature>
<sequence>MKKSFMKTTTAAALLTSAILVASPSAFAKTNTVDQSVHALKVELNAAAKQYVNPAIAGNLAPSNSLYPTLNSVKKNFESTKKTIANSKLSTKEKNSKLKEIDALYNEKITKGLVPYIDAYNYASKYIEPIMSDLTKAEQQNDFAAVEKGYHDLSAQLRERTAILYRFSGKAARDLLLAQYKKPADQVRDELKLPVTVYMKLAELQGLVTSGKLPEALKAYEQLKLLAASLPKDSTNPFYTALQQELKKIEALVNGNPNLNPAPITTQEALDAKVATLVKTVNASKDSKITLASTVSNTLEITVTEDISIIDFIGQDFYTYLIESLGIVKINGNAPLSVAALKDLKATFPADAKTLAVLKGKSFTFPITVNNTPDFTVNFTLKF</sequence>
<feature type="signal peptide" evidence="1">
    <location>
        <begin position="1"/>
        <end position="28"/>
    </location>
</feature>
<dbReference type="Gene3D" id="1.20.58.780">
    <property type="match status" value="1"/>
</dbReference>
<dbReference type="AlphaFoldDB" id="A0A1I5Z4P4"/>
<dbReference type="Gene3D" id="1.20.58.790">
    <property type="match status" value="1"/>
</dbReference>
<accession>A0A1I5Z4P4</accession>
<dbReference type="EMBL" id="FOXU01000004">
    <property type="protein sequence ID" value="SFQ51420.1"/>
    <property type="molecule type" value="Genomic_DNA"/>
</dbReference>
<proteinExistence type="predicted"/>
<reference evidence="4" key="1">
    <citation type="submission" date="2016-10" db="EMBL/GenBank/DDBJ databases">
        <authorList>
            <person name="Varghese N."/>
            <person name="Submissions S."/>
        </authorList>
    </citation>
    <scope>NUCLEOTIDE SEQUENCE [LARGE SCALE GENOMIC DNA]</scope>
    <source>
        <strain evidence="4">DSM 11706</strain>
    </source>
</reference>
<dbReference type="Pfam" id="PF18058">
    <property type="entry name" value="SbsC_C"/>
    <property type="match status" value="1"/>
</dbReference>
<dbReference type="RefSeq" id="WP_093537126.1">
    <property type="nucleotide sequence ID" value="NZ_FOXU01000004.1"/>
</dbReference>